<evidence type="ECO:0000259" key="1">
    <source>
        <dbReference type="Pfam" id="PF13391"/>
    </source>
</evidence>
<proteinExistence type="predicted"/>
<name>A0ABQ8W7Y7_PENCH</name>
<protein>
    <recommendedName>
        <fullName evidence="1">HNH nuclease domain-containing protein</fullName>
    </recommendedName>
</protein>
<sequence>MSQLIPQQHESARNLVIRLVRHYGSEKTVGKGYRPAALIQATLEHVPSPDTFMTFFLSYIYEDLRSDEGHAVDSDITHALAFFEGFFSWEPEQINKLHEGLEKFAEYIVGNFLLPRSLILYIYICLISIRASSVKTPQPTPASLSSVLRQKCLIRDHHRCVVSRKFDRAAARKRFEENAESCADDDGNLLKDKSNDQFQYLEVAYILPHCLTTVASGETDLSDSKKKALRILDIFDPGIIHLIDGPKIDSPINALTLTLDYHRLFGEFKIYFEPTGIRHQYRIDSTESSPFLHDPLFPVTRSLTLSPHRTVDPLSSRLLGVHRAIALIMKLSGAGEYIERVLRDMEELDVREDGSTHLGYLAGLRLGGWLDTLSVH</sequence>
<dbReference type="Proteomes" id="UP001220256">
    <property type="component" value="Unassembled WGS sequence"/>
</dbReference>
<keyword evidence="3" id="KW-1185">Reference proteome</keyword>
<dbReference type="EMBL" id="JAPVEB010000008">
    <property type="protein sequence ID" value="KAJ5260043.1"/>
    <property type="molecule type" value="Genomic_DNA"/>
</dbReference>
<organism evidence="2 3">
    <name type="scientific">Penicillium chrysogenum</name>
    <name type="common">Penicillium notatum</name>
    <dbReference type="NCBI Taxonomy" id="5076"/>
    <lineage>
        <taxon>Eukaryota</taxon>
        <taxon>Fungi</taxon>
        <taxon>Dikarya</taxon>
        <taxon>Ascomycota</taxon>
        <taxon>Pezizomycotina</taxon>
        <taxon>Eurotiomycetes</taxon>
        <taxon>Eurotiomycetidae</taxon>
        <taxon>Eurotiales</taxon>
        <taxon>Aspergillaceae</taxon>
        <taxon>Penicillium</taxon>
        <taxon>Penicillium chrysogenum species complex</taxon>
    </lineage>
</organism>
<evidence type="ECO:0000313" key="2">
    <source>
        <dbReference type="EMBL" id="KAJ5260043.1"/>
    </source>
</evidence>
<evidence type="ECO:0000313" key="3">
    <source>
        <dbReference type="Proteomes" id="UP001220256"/>
    </source>
</evidence>
<dbReference type="Pfam" id="PF13391">
    <property type="entry name" value="HNH_2"/>
    <property type="match status" value="1"/>
</dbReference>
<reference evidence="2 3" key="1">
    <citation type="journal article" date="2023" name="IMA Fungus">
        <title>Comparative genomic study of the Penicillium genus elucidates a diverse pangenome and 15 lateral gene transfer events.</title>
        <authorList>
            <person name="Petersen C."/>
            <person name="Sorensen T."/>
            <person name="Nielsen M.R."/>
            <person name="Sondergaard T.E."/>
            <person name="Sorensen J.L."/>
            <person name="Fitzpatrick D.A."/>
            <person name="Frisvad J.C."/>
            <person name="Nielsen K.L."/>
        </authorList>
    </citation>
    <scope>NUCLEOTIDE SEQUENCE [LARGE SCALE GENOMIC DNA]</scope>
    <source>
        <strain evidence="2 3">IBT 3361</strain>
    </source>
</reference>
<dbReference type="InterPro" id="IPR003615">
    <property type="entry name" value="HNH_nuc"/>
</dbReference>
<accession>A0ABQ8W7Y7</accession>
<comment type="caution">
    <text evidence="2">The sequence shown here is derived from an EMBL/GenBank/DDBJ whole genome shotgun (WGS) entry which is preliminary data.</text>
</comment>
<gene>
    <name evidence="2" type="ORF">N7505_009424</name>
</gene>
<feature type="domain" description="HNH nuclease" evidence="1">
    <location>
        <begin position="195"/>
        <end position="273"/>
    </location>
</feature>